<dbReference type="Proteomes" id="UP000076532">
    <property type="component" value="Unassembled WGS sequence"/>
</dbReference>
<dbReference type="PANTHER" id="PTHR35895">
    <property type="entry name" value="CHROMOSOME 16, WHOLE GENOME SHOTGUN SEQUENCE"/>
    <property type="match status" value="1"/>
</dbReference>
<proteinExistence type="predicted"/>
<dbReference type="Pfam" id="PF12505">
    <property type="entry name" value="DUF3712"/>
    <property type="match status" value="6"/>
</dbReference>
<dbReference type="InterPro" id="IPR046368">
    <property type="entry name" value="Tag1"/>
</dbReference>
<protein>
    <submittedName>
        <fullName evidence="2">Uncharacterized protein</fullName>
    </submittedName>
</protein>
<evidence type="ECO:0000313" key="2">
    <source>
        <dbReference type="EMBL" id="KZP34285.1"/>
    </source>
</evidence>
<dbReference type="GO" id="GO:0000329">
    <property type="term" value="C:fungal-type vacuole membrane"/>
    <property type="evidence" value="ECO:0007669"/>
    <property type="project" value="InterPro"/>
</dbReference>
<sequence length="2325" mass="241026">MLFILLFPLVKAIAQLVVDRAVLNIDVAAITSPQNGTFALELQGAVTHTGIFAATIAFTEAINITWKETATVFTPLGFMTLKMLQASHKRAYLNQTTQFVITDQEAFGRFSAHLITAENFTWNLKSDNLRVRAIKFPMDYGIHFDKDLTLPAINNFQGNVILDSLELPSDNAAGGIDFSAKTILYNPSPFALDLGTVNFGLAFNDVYLGQGTGPNTKLVPGNNSITLAGVLIPQYGAQNLSQVSQLFTNYINGDNSPVVATGLSTTQSNGVQISWLTQALQSLVLNVPFKPLAPLNPIRTINIDELGLSFTEGNEWSPGAASNSVHASLVLPFGFNLAIDEIQNDFNITTNGSAVAGLSTPIGASQSVVNVVNSTYTTGNISIAITDTSLAIPDAAHADFSSFTANLTDSLSTTFSLIGNSKAVANMSIGMITLDPIKVNVSTSLYGLKGLKGLTVIETVDVTGGTKDAITLNIGTNIYNPSSLELATGDLMLQLFRDTAVVGTALLPNLSLALGNNSVNAVGSFTPNDSPLGAQTLNQFVGGTDTNLSIAGYSGSTQVASLLQAFETLNISVVLPGLNASLLSTGALIVLPTTGITNNISQVTVDLVNPFTAGLSITKITSNVTSHGIPVGTIATTTNFTAAGKQTTTSPTLDLNLNFDPEALFTLTRVLAVEAGESTVQLDGIVALGGYTYVAATNADAPPSRRELDLALQDLSTRDNNIYTGFNLPNYIDAAFKQLRSDVELSAEVTIGEYQTTLNYTQLSVPISTDSTLNYILPVLAQPIVQKIVDGAVVGIDTVLISDPQLNSFTTLLTGSITNAGPFEAVISFPNGLTVSWNGAPLGALALYGVDVVADEGAKLNNTANFAVADVDHLTDFTKVLLTEESFEWIISSDNLTVTALGINVTGIALTPRKVTLKGFNGLKGGVTISSFDLPSNDPAGGITLTLESTVANPSQVGVSLSTLGFNAFYGSTGIGPVASVGAVTLLPLATSPLSLAGRLIPQTSASGLAAVSTVFNNFIHGESSNVSVAGTAAGPSSATWLNEGIQALDVSTLLPNQGKLNVITAIDLAQLQLMFTESTEYAPATSTNDTSAAFTLPFNFPIDIVAIEQNITAAYNGQSFAELIVPEGPATTDVGPRIIHLTFADIPFVASDHDVFSTFLAATTTGTEETLTLSGAANAQASTGVGVLSLVGIDFSVQSTIAGLQGLDALPAVISDLDVASGTSDYLLITVNTALYNPSNLTIGSGDVSFGLEFEGSTIGQALISGLVIVPGNATYATNVHYSPQGSAVTQGQHLLENYIQGIDSQTTIQGSTSSTPIDPLQEAFSEVKLTPVTIPALHQNLIISASLEFPTDIVQTGIAQSTFVLDNPFSASINILELTAVATYKGLTLGEINHVNRQSDPITAAGHANITSPSVPLQFTLDPVTIVSLITESAQANNVDLGPLTALFQVVISEPNFKSSINSTVDTGPTVCVSGQQFDVNDAILNALKGLQVDLAVVSSLKLDEYATDLTFNQSGVTAITDKTALYLIGAVAPPIVQGLVDGAELKFTQANITNLSDGGFDLSLIGSLTNIGSLDAKITFTEPLVVNFQGQDIATIALPPVCAAANTGVPNYVTQGTLAITDLTAFTAFATYLLHNPSFTWIISTPKLQVEALGTIFTNVQLTKSITLAAFNGLPGVTISDFQLPSDDPAGGIHIETAAVIPSPSQLGIDLGTVGFIAYYDNVEVGPLSGSNLFLAADTNTTTQLSGRIIPQSGSDADVIGQLFTEYLQANTLALVAKGDSVVPTGSSTPISWLSAAFKTLSLDVTLTGQKFTIIESIAINDFNVEVTSQDQAYDPVVGSNSTMAQYKNPFGFSLQVIQSAVDMVVGLANNGTQIGSLTLPTSNTVGGVSTGNLAPLPITFQNLPFPAINDGAMQTLFQQVTDTSAADITLAGTANVTAKTTSGDIPISGIAFNVPSSLTGINNFGKTAKLSNVTVSGSGGTNGNQWITTPLTTTLQNPSNISLETTDVALPVIYKGTQLGLAAISPLNLVPGENALPTEFHYMPSDTNDTVAQAFLTEFLQTSDVIPVTVQGDLASSPYGSLQPALAGVSLSTSITGIVSKPIIAGVHTYIGLATAALTSTIEASFDIFNPLDADLKITFVQADSSWQGKIYAHFDQTFDNFVIPPGQTVNSGIFKGVVLTQGLVGSLVILNQNLDVAAAATAVVGSNGYTIPWLHVNNNDIPTTYDITLADAQAAIGAMSASSASASSISLAGLLSSKSAASVATASSAAGSSSSKASVPSSSTVAASTKAASSKSSSDSQPTISTKAPASSSKSATTTM</sequence>
<gene>
    <name evidence="2" type="ORF">FIBSPDRAFT_771772</name>
</gene>
<evidence type="ECO:0000313" key="3">
    <source>
        <dbReference type="Proteomes" id="UP000076532"/>
    </source>
</evidence>
<dbReference type="PANTHER" id="PTHR35895:SF1">
    <property type="entry name" value="LIPID-BINDING SERUM GLYCOPROTEIN C-TERMINAL DOMAIN-CONTAINING PROTEIN"/>
    <property type="match status" value="1"/>
</dbReference>
<dbReference type="STRING" id="436010.A0A166WZX7"/>
<feature type="region of interest" description="Disordered" evidence="1">
    <location>
        <begin position="2293"/>
        <end position="2325"/>
    </location>
</feature>
<accession>A0A166WZX7</accession>
<dbReference type="OrthoDB" id="10039566at2759"/>
<reference evidence="2 3" key="1">
    <citation type="journal article" date="2016" name="Mol. Biol. Evol.">
        <title>Comparative Genomics of Early-Diverging Mushroom-Forming Fungi Provides Insights into the Origins of Lignocellulose Decay Capabilities.</title>
        <authorList>
            <person name="Nagy L.G."/>
            <person name="Riley R."/>
            <person name="Tritt A."/>
            <person name="Adam C."/>
            <person name="Daum C."/>
            <person name="Floudas D."/>
            <person name="Sun H."/>
            <person name="Yadav J.S."/>
            <person name="Pangilinan J."/>
            <person name="Larsson K.H."/>
            <person name="Matsuura K."/>
            <person name="Barry K."/>
            <person name="Labutti K."/>
            <person name="Kuo R."/>
            <person name="Ohm R.A."/>
            <person name="Bhattacharya S.S."/>
            <person name="Shirouzu T."/>
            <person name="Yoshinaga Y."/>
            <person name="Martin F.M."/>
            <person name="Grigoriev I.V."/>
            <person name="Hibbett D.S."/>
        </authorList>
    </citation>
    <scope>NUCLEOTIDE SEQUENCE [LARGE SCALE GENOMIC DNA]</scope>
    <source>
        <strain evidence="2 3">CBS 109695</strain>
    </source>
</reference>
<keyword evidence="3" id="KW-1185">Reference proteome</keyword>
<dbReference type="InterPro" id="IPR022185">
    <property type="entry name" value="DUF3712"/>
</dbReference>
<evidence type="ECO:0000256" key="1">
    <source>
        <dbReference type="SAM" id="MobiDB-lite"/>
    </source>
</evidence>
<name>A0A166WZX7_9AGAM</name>
<dbReference type="EMBL" id="KV417480">
    <property type="protein sequence ID" value="KZP34285.1"/>
    <property type="molecule type" value="Genomic_DNA"/>
</dbReference>
<organism evidence="2 3">
    <name type="scientific">Athelia psychrophila</name>
    <dbReference type="NCBI Taxonomy" id="1759441"/>
    <lineage>
        <taxon>Eukaryota</taxon>
        <taxon>Fungi</taxon>
        <taxon>Dikarya</taxon>
        <taxon>Basidiomycota</taxon>
        <taxon>Agaricomycotina</taxon>
        <taxon>Agaricomycetes</taxon>
        <taxon>Agaricomycetidae</taxon>
        <taxon>Atheliales</taxon>
        <taxon>Atheliaceae</taxon>
        <taxon>Athelia</taxon>
    </lineage>
</organism>